<reference evidence="1 2" key="1">
    <citation type="journal article" date="2022" name="Hortic Res">
        <title>A haplotype resolved chromosomal level avocado genome allows analysis of novel avocado genes.</title>
        <authorList>
            <person name="Nath O."/>
            <person name="Fletcher S.J."/>
            <person name="Hayward A."/>
            <person name="Shaw L.M."/>
            <person name="Masouleh A.K."/>
            <person name="Furtado A."/>
            <person name="Henry R.J."/>
            <person name="Mitter N."/>
        </authorList>
    </citation>
    <scope>NUCLEOTIDE SEQUENCE [LARGE SCALE GENOMIC DNA]</scope>
    <source>
        <strain evidence="2">cv. Hass</strain>
    </source>
</reference>
<proteinExistence type="predicted"/>
<gene>
    <name evidence="1" type="ORF">MRB53_022328</name>
</gene>
<keyword evidence="2" id="KW-1185">Reference proteome</keyword>
<dbReference type="Proteomes" id="UP001234297">
    <property type="component" value="Chromosome 7"/>
</dbReference>
<evidence type="ECO:0000313" key="2">
    <source>
        <dbReference type="Proteomes" id="UP001234297"/>
    </source>
</evidence>
<protein>
    <submittedName>
        <fullName evidence="1">Uncharacterized protein</fullName>
    </submittedName>
</protein>
<sequence length="479" mass="53467">MLDGLLNRGFSSKCKSSIKLLRCRIEIVKRKRNSMIRLFKTDISELLKSGLDLNAYGRAEGLIVEMNLYSGYDLVDQFCGSISGQLSSMQKERKCPKECREAVSSLSYAAARFADLPELRELRSIFTERYGNMSASSVNIEFAQKLATEPPSMEQKLHLMQEIAQEFSIDWDSKALKEMISTPLVTAQDPPKKFEPSQDSKDEKVTTMDKKDFSSHGEQESTLGTRFTTREDVNTDSKDIHSIKNKNDPIETKVSNQEEPPENVKPRLKNIIPPYVKPRGSKYGSTTSDISEGDSIANKLPDQDHSVIDSKPKPRSVRRRPLKPPAIDNDTIAVGTQNDSGSSNDQKTHVAQECISTSFSDHVERIKERFSMNIHRRSNQENSKLNARLNAPHHVADASNSLSSRKDDAACSNLDSVPAHTRAISLPPEPLASTKVAKIPVRAATFHPDDSSEEHIHPKLPDYDDLAARFASLKGRCKG</sequence>
<organism evidence="1 2">
    <name type="scientific">Persea americana</name>
    <name type="common">Avocado</name>
    <dbReference type="NCBI Taxonomy" id="3435"/>
    <lineage>
        <taxon>Eukaryota</taxon>
        <taxon>Viridiplantae</taxon>
        <taxon>Streptophyta</taxon>
        <taxon>Embryophyta</taxon>
        <taxon>Tracheophyta</taxon>
        <taxon>Spermatophyta</taxon>
        <taxon>Magnoliopsida</taxon>
        <taxon>Magnoliidae</taxon>
        <taxon>Laurales</taxon>
        <taxon>Lauraceae</taxon>
        <taxon>Persea</taxon>
    </lineage>
</organism>
<comment type="caution">
    <text evidence="1">The sequence shown here is derived from an EMBL/GenBank/DDBJ whole genome shotgun (WGS) entry which is preliminary data.</text>
</comment>
<evidence type="ECO:0000313" key="1">
    <source>
        <dbReference type="EMBL" id="KAJ8629005.1"/>
    </source>
</evidence>
<dbReference type="EMBL" id="CM056815">
    <property type="protein sequence ID" value="KAJ8629005.1"/>
    <property type="molecule type" value="Genomic_DNA"/>
</dbReference>
<name>A0ACC2L6N0_PERAE</name>
<accession>A0ACC2L6N0</accession>